<dbReference type="Pfam" id="PF14559">
    <property type="entry name" value="TPR_19"/>
    <property type="match status" value="1"/>
</dbReference>
<accession>A0A382T0R6</accession>
<evidence type="ECO:0000313" key="1">
    <source>
        <dbReference type="EMBL" id="SVD15325.1"/>
    </source>
</evidence>
<organism evidence="1">
    <name type="scientific">marine metagenome</name>
    <dbReference type="NCBI Taxonomy" id="408172"/>
    <lineage>
        <taxon>unclassified sequences</taxon>
        <taxon>metagenomes</taxon>
        <taxon>ecological metagenomes</taxon>
    </lineage>
</organism>
<name>A0A382T0R6_9ZZZZ</name>
<proteinExistence type="predicted"/>
<reference evidence="1" key="1">
    <citation type="submission" date="2018-05" db="EMBL/GenBank/DDBJ databases">
        <authorList>
            <person name="Lanie J.A."/>
            <person name="Ng W.-L."/>
            <person name="Kazmierczak K.M."/>
            <person name="Andrzejewski T.M."/>
            <person name="Davidsen T.M."/>
            <person name="Wayne K.J."/>
            <person name="Tettelin H."/>
            <person name="Glass J.I."/>
            <person name="Rusch D."/>
            <person name="Podicherti R."/>
            <person name="Tsui H.-C.T."/>
            <person name="Winkler M.E."/>
        </authorList>
    </citation>
    <scope>NUCLEOTIDE SEQUENCE</scope>
</reference>
<dbReference type="SMART" id="SM00028">
    <property type="entry name" value="TPR"/>
    <property type="match status" value="1"/>
</dbReference>
<feature type="non-terminal residue" evidence="1">
    <location>
        <position position="81"/>
    </location>
</feature>
<dbReference type="SUPFAM" id="SSF48452">
    <property type="entry name" value="TPR-like"/>
    <property type="match status" value="1"/>
</dbReference>
<gene>
    <name evidence="1" type="ORF">METZ01_LOCUS368179</name>
</gene>
<dbReference type="AlphaFoldDB" id="A0A382T0R6"/>
<dbReference type="InterPro" id="IPR019734">
    <property type="entry name" value="TPR_rpt"/>
</dbReference>
<dbReference type="EMBL" id="UINC01132791">
    <property type="protein sequence ID" value="SVD15325.1"/>
    <property type="molecule type" value="Genomic_DNA"/>
</dbReference>
<sequence>MKDVQKHLERAIEINPEFANAHFELALLLVEQENYKKARKHFEKTIEINSDDAKSFFHFALLLQAISEFEKVRRLRVEAKQ</sequence>
<dbReference type="PROSITE" id="PS50005">
    <property type="entry name" value="TPR"/>
    <property type="match status" value="1"/>
</dbReference>
<dbReference type="InterPro" id="IPR011990">
    <property type="entry name" value="TPR-like_helical_dom_sf"/>
</dbReference>
<dbReference type="Gene3D" id="1.25.40.10">
    <property type="entry name" value="Tetratricopeptide repeat domain"/>
    <property type="match status" value="1"/>
</dbReference>
<protein>
    <submittedName>
        <fullName evidence="1">Uncharacterized protein</fullName>
    </submittedName>
</protein>